<reference evidence="1 2" key="1">
    <citation type="journal article" date="2023" name="Life. Sci Alliance">
        <title>Evolutionary insights into 3D genome organization and epigenetic landscape of Vigna mungo.</title>
        <authorList>
            <person name="Junaid A."/>
            <person name="Singh B."/>
            <person name="Bhatia S."/>
        </authorList>
    </citation>
    <scope>NUCLEOTIDE SEQUENCE [LARGE SCALE GENOMIC DNA]</scope>
    <source>
        <strain evidence="1">Urdbean</strain>
    </source>
</reference>
<organism evidence="1 2">
    <name type="scientific">Vigna mungo</name>
    <name type="common">Black gram</name>
    <name type="synonym">Phaseolus mungo</name>
    <dbReference type="NCBI Taxonomy" id="3915"/>
    <lineage>
        <taxon>Eukaryota</taxon>
        <taxon>Viridiplantae</taxon>
        <taxon>Streptophyta</taxon>
        <taxon>Embryophyta</taxon>
        <taxon>Tracheophyta</taxon>
        <taxon>Spermatophyta</taxon>
        <taxon>Magnoliopsida</taxon>
        <taxon>eudicotyledons</taxon>
        <taxon>Gunneridae</taxon>
        <taxon>Pentapetalae</taxon>
        <taxon>rosids</taxon>
        <taxon>fabids</taxon>
        <taxon>Fabales</taxon>
        <taxon>Fabaceae</taxon>
        <taxon>Papilionoideae</taxon>
        <taxon>50 kb inversion clade</taxon>
        <taxon>NPAAA clade</taxon>
        <taxon>indigoferoid/millettioid clade</taxon>
        <taxon>Phaseoleae</taxon>
        <taxon>Vigna</taxon>
    </lineage>
</organism>
<accession>A0AAQ3NBU3</accession>
<evidence type="ECO:0000313" key="1">
    <source>
        <dbReference type="EMBL" id="WVZ06845.1"/>
    </source>
</evidence>
<dbReference type="EMBL" id="CP144695">
    <property type="protein sequence ID" value="WVZ06845.1"/>
    <property type="molecule type" value="Genomic_DNA"/>
</dbReference>
<dbReference type="AlphaFoldDB" id="A0AAQ3NBU3"/>
<sequence length="110" mass="12222">MRLDESGKRVKKLCEPNAVLLSVAEAEGFINHKKLERVASPRGVHENQYIITEHIDGDDAWSHGDVLIEEKRREGYVVVEVKGFKVDGCFDNTGIPVSMATTTLSQIAVQ</sequence>
<proteinExistence type="predicted"/>
<keyword evidence="2" id="KW-1185">Reference proteome</keyword>
<evidence type="ECO:0000313" key="2">
    <source>
        <dbReference type="Proteomes" id="UP001374535"/>
    </source>
</evidence>
<protein>
    <submittedName>
        <fullName evidence="1">Uncharacterized protein</fullName>
    </submittedName>
</protein>
<dbReference type="Proteomes" id="UP001374535">
    <property type="component" value="Chromosome 6"/>
</dbReference>
<gene>
    <name evidence="1" type="ORF">V8G54_020191</name>
</gene>
<name>A0AAQ3NBU3_VIGMU</name>